<evidence type="ECO:0000313" key="15">
    <source>
        <dbReference type="Proteomes" id="UP000323876"/>
    </source>
</evidence>
<dbReference type="GO" id="GO:0022904">
    <property type="term" value="P:respiratory electron transport chain"/>
    <property type="evidence" value="ECO:0007669"/>
    <property type="project" value="InterPro"/>
</dbReference>
<evidence type="ECO:0000256" key="8">
    <source>
        <dbReference type="ARBA" id="ARBA00022989"/>
    </source>
</evidence>
<dbReference type="SUPFAM" id="SSF81342">
    <property type="entry name" value="Transmembrane di-heme cytochromes"/>
    <property type="match status" value="1"/>
</dbReference>
<evidence type="ECO:0000259" key="13">
    <source>
        <dbReference type="Pfam" id="PF01292"/>
    </source>
</evidence>
<dbReference type="EMBL" id="VXLC01000003">
    <property type="protein sequence ID" value="KAA8889531.1"/>
    <property type="molecule type" value="Genomic_DNA"/>
</dbReference>
<dbReference type="PANTHER" id="PTHR30529">
    <property type="entry name" value="CYTOCHROME B561"/>
    <property type="match status" value="1"/>
</dbReference>
<feature type="transmembrane region" description="Helical" evidence="12">
    <location>
        <begin position="86"/>
        <end position="109"/>
    </location>
</feature>
<feature type="transmembrane region" description="Helical" evidence="12">
    <location>
        <begin position="45"/>
        <end position="65"/>
    </location>
</feature>
<evidence type="ECO:0000256" key="3">
    <source>
        <dbReference type="ARBA" id="ARBA00022475"/>
    </source>
</evidence>
<comment type="caution">
    <text evidence="14">The sequence shown here is derived from an EMBL/GenBank/DDBJ whole genome shotgun (WGS) entry which is preliminary data.</text>
</comment>
<keyword evidence="10 12" id="KW-0472">Membrane</keyword>
<keyword evidence="9" id="KW-0408">Iron</keyword>
<accession>A0A5N0EPX1</accession>
<dbReference type="InterPro" id="IPR016174">
    <property type="entry name" value="Di-haem_cyt_TM"/>
</dbReference>
<keyword evidence="3" id="KW-1003">Cell membrane</keyword>
<dbReference type="PANTHER" id="PTHR30529:SF6">
    <property type="entry name" value="BLL0291 PROTEIN"/>
    <property type="match status" value="1"/>
</dbReference>
<sequence length="184" mass="20157">MRVSTEIVRFDPLTRVLHWLMAALVVAALIAGAGMVHWWGESNALRTVHMTVGVCVLALAVVRVVNRVLRRGPGAFARLGSIERRVAFGSEILMYVLLLAQPLIGWAMVSASGADGRLAGGIELPALVSADWQLYERLRSLHTYFGYALLVVFTAHICAIAFHALILRDGLLRRMLFGAARPVE</sequence>
<feature type="transmembrane region" description="Helical" evidence="12">
    <location>
        <begin position="144"/>
        <end position="167"/>
    </location>
</feature>
<protein>
    <submittedName>
        <fullName evidence="14">Cytochrome b</fullName>
    </submittedName>
</protein>
<dbReference type="OrthoDB" id="8589936at2"/>
<dbReference type="AlphaFoldDB" id="A0A5N0EPX1"/>
<evidence type="ECO:0000256" key="11">
    <source>
        <dbReference type="ARBA" id="ARBA00037975"/>
    </source>
</evidence>
<dbReference type="Proteomes" id="UP000323876">
    <property type="component" value="Unassembled WGS sequence"/>
</dbReference>
<evidence type="ECO:0000256" key="12">
    <source>
        <dbReference type="SAM" id="Phobius"/>
    </source>
</evidence>
<dbReference type="GO" id="GO:0020037">
    <property type="term" value="F:heme binding"/>
    <property type="evidence" value="ECO:0007669"/>
    <property type="project" value="TreeGrafter"/>
</dbReference>
<keyword evidence="8 12" id="KW-1133">Transmembrane helix</keyword>
<keyword evidence="4" id="KW-0349">Heme</keyword>
<reference evidence="14 15" key="1">
    <citation type="submission" date="2019-09" db="EMBL/GenBank/DDBJ databases">
        <authorList>
            <person name="Wang X."/>
        </authorList>
    </citation>
    <scope>NUCLEOTIDE SEQUENCE [LARGE SCALE GENOMIC DNA]</scope>
    <source>
        <strain evidence="14 15">CICC 11023</strain>
    </source>
</reference>
<keyword evidence="5 12" id="KW-0812">Transmembrane</keyword>
<evidence type="ECO:0000256" key="2">
    <source>
        <dbReference type="ARBA" id="ARBA00022448"/>
    </source>
</evidence>
<organism evidence="14 15">
    <name type="scientific">Nocardia colli</name>
    <dbReference type="NCBI Taxonomy" id="2545717"/>
    <lineage>
        <taxon>Bacteria</taxon>
        <taxon>Bacillati</taxon>
        <taxon>Actinomycetota</taxon>
        <taxon>Actinomycetes</taxon>
        <taxon>Mycobacteriales</taxon>
        <taxon>Nocardiaceae</taxon>
        <taxon>Nocardia</taxon>
    </lineage>
</organism>
<dbReference type="InterPro" id="IPR052168">
    <property type="entry name" value="Cytochrome_b561_oxidase"/>
</dbReference>
<dbReference type="GO" id="GO:0005886">
    <property type="term" value="C:plasma membrane"/>
    <property type="evidence" value="ECO:0007669"/>
    <property type="project" value="UniProtKB-SubCell"/>
</dbReference>
<dbReference type="Gene3D" id="1.20.950.20">
    <property type="entry name" value="Transmembrane di-heme cytochromes, Chain C"/>
    <property type="match status" value="1"/>
</dbReference>
<keyword evidence="6" id="KW-0479">Metal-binding</keyword>
<name>A0A5N0EPX1_9NOCA</name>
<dbReference type="GO" id="GO:0009055">
    <property type="term" value="F:electron transfer activity"/>
    <property type="evidence" value="ECO:0007669"/>
    <property type="project" value="InterPro"/>
</dbReference>
<dbReference type="InterPro" id="IPR011577">
    <property type="entry name" value="Cyt_b561_bac/Ni-Hgenase"/>
</dbReference>
<evidence type="ECO:0000256" key="1">
    <source>
        <dbReference type="ARBA" id="ARBA00004651"/>
    </source>
</evidence>
<evidence type="ECO:0000313" key="14">
    <source>
        <dbReference type="EMBL" id="KAA8889531.1"/>
    </source>
</evidence>
<keyword evidence="2" id="KW-0813">Transport</keyword>
<evidence type="ECO:0000256" key="9">
    <source>
        <dbReference type="ARBA" id="ARBA00023004"/>
    </source>
</evidence>
<feature type="domain" description="Cytochrome b561 bacterial/Ni-hydrogenase" evidence="13">
    <location>
        <begin position="9"/>
        <end position="178"/>
    </location>
</feature>
<dbReference type="Pfam" id="PF01292">
    <property type="entry name" value="Ni_hydr_CYTB"/>
    <property type="match status" value="1"/>
</dbReference>
<comment type="subcellular location">
    <subcellularLocation>
        <location evidence="1">Cell membrane</location>
        <topology evidence="1">Multi-pass membrane protein</topology>
    </subcellularLocation>
</comment>
<dbReference type="GO" id="GO:0046872">
    <property type="term" value="F:metal ion binding"/>
    <property type="evidence" value="ECO:0007669"/>
    <property type="project" value="UniProtKB-KW"/>
</dbReference>
<gene>
    <name evidence="14" type="ORF">F3087_11485</name>
</gene>
<evidence type="ECO:0000256" key="4">
    <source>
        <dbReference type="ARBA" id="ARBA00022617"/>
    </source>
</evidence>
<evidence type="ECO:0000256" key="6">
    <source>
        <dbReference type="ARBA" id="ARBA00022723"/>
    </source>
</evidence>
<comment type="similarity">
    <text evidence="11">Belongs to the cytochrome b561 family.</text>
</comment>
<proteinExistence type="inferred from homology"/>
<keyword evidence="7" id="KW-0249">Electron transport</keyword>
<evidence type="ECO:0000256" key="5">
    <source>
        <dbReference type="ARBA" id="ARBA00022692"/>
    </source>
</evidence>
<keyword evidence="15" id="KW-1185">Reference proteome</keyword>
<evidence type="ECO:0000256" key="10">
    <source>
        <dbReference type="ARBA" id="ARBA00023136"/>
    </source>
</evidence>
<feature type="transmembrane region" description="Helical" evidence="12">
    <location>
        <begin position="16"/>
        <end position="39"/>
    </location>
</feature>
<evidence type="ECO:0000256" key="7">
    <source>
        <dbReference type="ARBA" id="ARBA00022982"/>
    </source>
</evidence>